<dbReference type="eggNOG" id="COG1100">
    <property type="taxonomic scope" value="Bacteria"/>
</dbReference>
<reference evidence="1 2" key="1">
    <citation type="submission" date="2012-02" db="EMBL/GenBank/DDBJ databases">
        <title>Complete genome sequence of Caldilinea aerophila DSM 14535 (= NBRC 102666).</title>
        <authorList>
            <person name="Oguchi A."/>
            <person name="Hosoyama A."/>
            <person name="Sekine M."/>
            <person name="Fukai R."/>
            <person name="Kato Y."/>
            <person name="Nakamura S."/>
            <person name="Hanada S."/>
            <person name="Yamazaki S."/>
            <person name="Fujita N."/>
        </authorList>
    </citation>
    <scope>NUCLEOTIDE SEQUENCE [LARGE SCALE GENOMIC DNA]</scope>
    <source>
        <strain evidence="2">DSM 14535 / JCM 11387 / NBRC 104270 / STL-6-O1</strain>
    </source>
</reference>
<organism evidence="1 2">
    <name type="scientific">Caldilinea aerophila (strain DSM 14535 / JCM 11387 / NBRC 104270 / STL-6-O1)</name>
    <dbReference type="NCBI Taxonomy" id="926550"/>
    <lineage>
        <taxon>Bacteria</taxon>
        <taxon>Bacillati</taxon>
        <taxon>Chloroflexota</taxon>
        <taxon>Caldilineae</taxon>
        <taxon>Caldilineales</taxon>
        <taxon>Caldilineaceae</taxon>
        <taxon>Caldilinea</taxon>
    </lineage>
</organism>
<accession>I0I1X5</accession>
<dbReference type="AlphaFoldDB" id="I0I1X5"/>
<dbReference type="Pfam" id="PF09620">
    <property type="entry name" value="Cas_csx3"/>
    <property type="match status" value="1"/>
</dbReference>
<sequence length="390" mass="42956">MNPFPAVAIGGPPHSGKSVLTYLLTQQLRAWKVEHYVLRACPDGEGDWSQEAPPETVRLLRQKGQFSDAFVDLVCRDLARRHLPLLVDVGGKPTPEQERIFDQCTHAVLIASDIEKLKPWRQLAERHGLVIVAELHSVLDGADVIEAETPVLRGRIGKLERHAGVGGPMTTALAKRLQQIFSYTDKELKGLHFPHAPTELIVDIDQLGNCLGLPAEERRWQPQHLPEALRCTPKDAISIYGRGPNWLYAALALHAAPHPVYLFDPRLGWTQPAALTCVASAEPGLITWQLETQADFTWLTIQPGASYLDYEEVSGATLPLLDPGRGVVLSGKLPYWLLVGAALAYRHHPWIAVVQAQQERCGIVVMGSSPLHRPGTCLAFGMVSSQNNTD</sequence>
<gene>
    <name evidence="1" type="ordered locus">CLDAP_12230</name>
</gene>
<proteinExistence type="predicted"/>
<dbReference type="EMBL" id="AP012337">
    <property type="protein sequence ID" value="BAL99262.1"/>
    <property type="molecule type" value="Genomic_DNA"/>
</dbReference>
<protein>
    <recommendedName>
        <fullName evidence="3">CRISPR-associated protein Csx3</fullName>
    </recommendedName>
</protein>
<dbReference type="STRING" id="926550.CLDAP_12230"/>
<dbReference type="InterPro" id="IPR013409">
    <property type="entry name" value="CRISPR-assoc_prot_Crn3/Csx3"/>
</dbReference>
<evidence type="ECO:0000313" key="2">
    <source>
        <dbReference type="Proteomes" id="UP000007880"/>
    </source>
</evidence>
<dbReference type="RefSeq" id="WP_014432503.1">
    <property type="nucleotide sequence ID" value="NC_017079.1"/>
</dbReference>
<dbReference type="PATRIC" id="fig|926550.5.peg.1295"/>
<dbReference type="HOGENOM" id="CLU_719043_0_0_0"/>
<dbReference type="Proteomes" id="UP000007880">
    <property type="component" value="Chromosome"/>
</dbReference>
<dbReference type="KEGG" id="cap:CLDAP_12230"/>
<dbReference type="OrthoDB" id="147271at2"/>
<evidence type="ECO:0000313" key="1">
    <source>
        <dbReference type="EMBL" id="BAL99262.1"/>
    </source>
</evidence>
<keyword evidence="2" id="KW-1185">Reference proteome</keyword>
<evidence type="ECO:0008006" key="3">
    <source>
        <dbReference type="Google" id="ProtNLM"/>
    </source>
</evidence>
<name>I0I1X5_CALAS</name>